<dbReference type="HOGENOM" id="CLU_028814_1_1_1"/>
<organism evidence="13 14">
    <name type="scientific">Arthroderma otae (strain ATCC MYA-4605 / CBS 113480)</name>
    <name type="common">Microsporum canis</name>
    <dbReference type="NCBI Taxonomy" id="554155"/>
    <lineage>
        <taxon>Eukaryota</taxon>
        <taxon>Fungi</taxon>
        <taxon>Dikarya</taxon>
        <taxon>Ascomycota</taxon>
        <taxon>Pezizomycotina</taxon>
        <taxon>Eurotiomycetes</taxon>
        <taxon>Eurotiomycetidae</taxon>
        <taxon>Onygenales</taxon>
        <taxon>Arthrodermataceae</taxon>
        <taxon>Microsporum</taxon>
    </lineage>
</organism>
<keyword evidence="8" id="KW-0804">Transcription</keyword>
<feature type="compositionally biased region" description="Low complexity" evidence="11">
    <location>
        <begin position="159"/>
        <end position="187"/>
    </location>
</feature>
<dbReference type="RefSeq" id="XP_002845387.1">
    <property type="nucleotide sequence ID" value="XM_002845341.1"/>
</dbReference>
<dbReference type="STRING" id="554155.C5FRD4"/>
<dbReference type="EMBL" id="DS995705">
    <property type="protein sequence ID" value="EEQ32437.1"/>
    <property type="molecule type" value="Genomic_DNA"/>
</dbReference>
<evidence type="ECO:0000313" key="13">
    <source>
        <dbReference type="EMBL" id="EEQ32437.1"/>
    </source>
</evidence>
<feature type="region of interest" description="Disordered" evidence="11">
    <location>
        <begin position="483"/>
        <end position="537"/>
    </location>
</feature>
<dbReference type="OrthoDB" id="427030at2759"/>
<feature type="domain" description="C2H2-type" evidence="12">
    <location>
        <begin position="361"/>
        <end position="390"/>
    </location>
</feature>
<dbReference type="PROSITE" id="PS50157">
    <property type="entry name" value="ZINC_FINGER_C2H2_2"/>
    <property type="match status" value="4"/>
</dbReference>
<evidence type="ECO:0000256" key="10">
    <source>
        <dbReference type="PROSITE-ProRule" id="PRU00042"/>
    </source>
</evidence>
<keyword evidence="9" id="KW-0539">Nucleus</keyword>
<dbReference type="GO" id="GO:0000978">
    <property type="term" value="F:RNA polymerase II cis-regulatory region sequence-specific DNA binding"/>
    <property type="evidence" value="ECO:0007669"/>
    <property type="project" value="UniProtKB-ARBA"/>
</dbReference>
<feature type="region of interest" description="Disordered" evidence="11">
    <location>
        <begin position="65"/>
        <end position="238"/>
    </location>
</feature>
<dbReference type="Proteomes" id="UP000002035">
    <property type="component" value="Unassembled WGS sequence"/>
</dbReference>
<dbReference type="Pfam" id="PF00096">
    <property type="entry name" value="zf-C2H2"/>
    <property type="match status" value="4"/>
</dbReference>
<dbReference type="FunFam" id="3.30.160.60:FF:000104">
    <property type="entry name" value="Transcriptional repressor protein YY1"/>
    <property type="match status" value="1"/>
</dbReference>
<feature type="compositionally biased region" description="Low complexity" evidence="11">
    <location>
        <begin position="102"/>
        <end position="127"/>
    </location>
</feature>
<evidence type="ECO:0000256" key="5">
    <source>
        <dbReference type="ARBA" id="ARBA00022833"/>
    </source>
</evidence>
<keyword evidence="14" id="KW-1185">Reference proteome</keyword>
<dbReference type="InterPro" id="IPR036236">
    <property type="entry name" value="Znf_C2H2_sf"/>
</dbReference>
<feature type="domain" description="C2H2-type" evidence="12">
    <location>
        <begin position="331"/>
        <end position="360"/>
    </location>
</feature>
<dbReference type="InterPro" id="IPR013087">
    <property type="entry name" value="Znf_C2H2_type"/>
</dbReference>
<evidence type="ECO:0000256" key="2">
    <source>
        <dbReference type="ARBA" id="ARBA00022723"/>
    </source>
</evidence>
<dbReference type="GO" id="GO:0005634">
    <property type="term" value="C:nucleus"/>
    <property type="evidence" value="ECO:0007669"/>
    <property type="project" value="UniProtKB-SubCell"/>
</dbReference>
<dbReference type="OMA" id="WIYFAGL"/>
<evidence type="ECO:0000256" key="1">
    <source>
        <dbReference type="ARBA" id="ARBA00004123"/>
    </source>
</evidence>
<feature type="domain" description="C2H2-type" evidence="12">
    <location>
        <begin position="419"/>
        <end position="445"/>
    </location>
</feature>
<feature type="compositionally biased region" description="Basic and acidic residues" evidence="11">
    <location>
        <begin position="206"/>
        <end position="225"/>
    </location>
</feature>
<dbReference type="GO" id="GO:0000981">
    <property type="term" value="F:DNA-binding transcription factor activity, RNA polymerase II-specific"/>
    <property type="evidence" value="ECO:0007669"/>
    <property type="project" value="UniProtKB-ARBA"/>
</dbReference>
<dbReference type="GeneID" id="9228432"/>
<evidence type="ECO:0000256" key="11">
    <source>
        <dbReference type="SAM" id="MobiDB-lite"/>
    </source>
</evidence>
<dbReference type="VEuPathDB" id="FungiDB:MCYG_05256"/>
<dbReference type="eggNOG" id="KOG1721">
    <property type="taxonomic scope" value="Eukaryota"/>
</dbReference>
<dbReference type="FunFam" id="3.30.160.60:FF:000072">
    <property type="entry name" value="zinc finger protein 143 isoform X1"/>
    <property type="match status" value="1"/>
</dbReference>
<feature type="region of interest" description="Disordered" evidence="11">
    <location>
        <begin position="278"/>
        <end position="329"/>
    </location>
</feature>
<comment type="subcellular location">
    <subcellularLocation>
        <location evidence="1">Nucleus</location>
    </subcellularLocation>
</comment>
<dbReference type="SUPFAM" id="SSF57667">
    <property type="entry name" value="beta-beta-alpha zinc fingers"/>
    <property type="match status" value="2"/>
</dbReference>
<dbReference type="Gene3D" id="3.30.160.60">
    <property type="entry name" value="Classic Zinc Finger"/>
    <property type="match status" value="4"/>
</dbReference>
<protein>
    <submittedName>
        <fullName evidence="13">DNA-binding transcription factor</fullName>
    </submittedName>
</protein>
<feature type="compositionally biased region" description="Pro residues" evidence="11">
    <location>
        <begin position="139"/>
        <end position="149"/>
    </location>
</feature>
<evidence type="ECO:0000256" key="4">
    <source>
        <dbReference type="ARBA" id="ARBA00022771"/>
    </source>
</evidence>
<evidence type="ECO:0000313" key="14">
    <source>
        <dbReference type="Proteomes" id="UP000002035"/>
    </source>
</evidence>
<reference evidence="14" key="1">
    <citation type="journal article" date="2012" name="MBio">
        <title>Comparative genome analysis of Trichophyton rubrum and related dermatophytes reveals candidate genes involved in infection.</title>
        <authorList>
            <person name="Martinez D.A."/>
            <person name="Oliver B.G."/>
            <person name="Graeser Y."/>
            <person name="Goldberg J.M."/>
            <person name="Li W."/>
            <person name="Martinez-Rossi N.M."/>
            <person name="Monod M."/>
            <person name="Shelest E."/>
            <person name="Barton R.C."/>
            <person name="Birch E."/>
            <person name="Brakhage A.A."/>
            <person name="Chen Z."/>
            <person name="Gurr S.J."/>
            <person name="Heiman D."/>
            <person name="Heitman J."/>
            <person name="Kosti I."/>
            <person name="Rossi A."/>
            <person name="Saif S."/>
            <person name="Samalova M."/>
            <person name="Saunders C.W."/>
            <person name="Shea T."/>
            <person name="Summerbell R.C."/>
            <person name="Xu J."/>
            <person name="Young S."/>
            <person name="Zeng Q."/>
            <person name="Birren B.W."/>
            <person name="Cuomo C.A."/>
            <person name="White T.C."/>
        </authorList>
    </citation>
    <scope>NUCLEOTIDE SEQUENCE [LARGE SCALE GENOMIC DNA]</scope>
    <source>
        <strain evidence="14">ATCC MYA-4605 / CBS 113480</strain>
    </source>
</reference>
<dbReference type="PROSITE" id="PS00028">
    <property type="entry name" value="ZINC_FINGER_C2H2_1"/>
    <property type="match status" value="4"/>
</dbReference>
<name>C5FRD4_ARTOC</name>
<dbReference type="SMART" id="SM00355">
    <property type="entry name" value="ZnF_C2H2"/>
    <property type="match status" value="4"/>
</dbReference>
<dbReference type="AlphaFoldDB" id="C5FRD4"/>
<accession>C5FRD4</accession>
<feature type="domain" description="C2H2-type" evidence="12">
    <location>
        <begin position="391"/>
        <end position="418"/>
    </location>
</feature>
<proteinExistence type="predicted"/>
<keyword evidence="5" id="KW-0862">Zinc</keyword>
<keyword evidence="3" id="KW-0677">Repeat</keyword>
<evidence type="ECO:0000256" key="6">
    <source>
        <dbReference type="ARBA" id="ARBA00023015"/>
    </source>
</evidence>
<dbReference type="PANTHER" id="PTHR23235">
    <property type="entry name" value="KRUEPPEL-LIKE TRANSCRIPTION FACTOR"/>
    <property type="match status" value="1"/>
</dbReference>
<evidence type="ECO:0000256" key="7">
    <source>
        <dbReference type="ARBA" id="ARBA00023125"/>
    </source>
</evidence>
<evidence type="ECO:0000256" key="8">
    <source>
        <dbReference type="ARBA" id="ARBA00023163"/>
    </source>
</evidence>
<feature type="compositionally biased region" description="Low complexity" evidence="11">
    <location>
        <begin position="503"/>
        <end position="523"/>
    </location>
</feature>
<evidence type="ECO:0000259" key="12">
    <source>
        <dbReference type="PROSITE" id="PS50157"/>
    </source>
</evidence>
<feature type="compositionally biased region" description="Basic residues" evidence="11">
    <location>
        <begin position="92"/>
        <end position="101"/>
    </location>
</feature>
<dbReference type="FunFam" id="3.30.160.60:FF:000446">
    <property type="entry name" value="Zinc finger protein"/>
    <property type="match status" value="1"/>
</dbReference>
<sequence>METAVPVPCTFSSHDLANVTHRRMMAPHHEQNITYYSNPALSYGAPIQSSSLDFGHILNTNQHPAASYHGFFGQNHHSQQQPPPPQQQQQQHPHHQPHHPQHQPQHQPHQSHQQHQPHQPHQQQQPHQPHPHHQQHPQQQPPPPHPQHPQHPQHHPHPQHQQPQPHLPPSQSRLPPNQPAALQQPIPDTRHAKNGVSRMVGTPATRVEETQPTRAPMEQHNRSAEISKLPSPPGSKPEVEFSTEIDTLMRAIQSKPRSTSQTQLQLPPLQKFNNSASTPGNVSMHGGAPEWAQPNYGAPMSQEQAQQMQQPGYAPHQQARGTTKQKSRRKYECTLPDCRKNFTQKTHLDIHMRAHTGDKPFLCSEPGCGQRFSQLGNLKTHERRHTGEKPYSCDICHKRFAQRGNVRAHKITHDQAKPFTCRLDDCGKQFTQLGNLKSHQNKFHAQTLRNLTMRFAMITEPDRMNPQDAELWEYFAMLYKNSNKGIKGRGKDRRVSSTAKARSNSTKTSTSDTTANNIMSSAPAPAPSNSRMPTHQLPLGNEEEAKLMRERSYHRGTYLGTPSSDDVEFHEQMYQRGGH</sequence>
<evidence type="ECO:0000256" key="9">
    <source>
        <dbReference type="ARBA" id="ARBA00023242"/>
    </source>
</evidence>
<keyword evidence="6" id="KW-0805">Transcription regulation</keyword>
<gene>
    <name evidence="13" type="ORF">MCYG_05256</name>
</gene>
<keyword evidence="2" id="KW-0479">Metal-binding</keyword>
<keyword evidence="4 10" id="KW-0863">Zinc-finger</keyword>
<dbReference type="FunFam" id="3.30.160.60:FF:001289">
    <property type="entry name" value="Zinc finger protein 574"/>
    <property type="match status" value="1"/>
</dbReference>
<evidence type="ECO:0000256" key="3">
    <source>
        <dbReference type="ARBA" id="ARBA00022737"/>
    </source>
</evidence>
<keyword evidence="7 13" id="KW-0238">DNA-binding</keyword>
<dbReference type="GO" id="GO:0008270">
    <property type="term" value="F:zinc ion binding"/>
    <property type="evidence" value="ECO:0007669"/>
    <property type="project" value="UniProtKB-KW"/>
</dbReference>